<proteinExistence type="inferred from homology"/>
<keyword evidence="5" id="KW-1185">Reference proteome</keyword>
<dbReference type="GO" id="GO:0048039">
    <property type="term" value="F:ubiquinone binding"/>
    <property type="evidence" value="ECO:0007669"/>
    <property type="project" value="InterPro"/>
</dbReference>
<name>A0A127F8Q2_STEDE</name>
<gene>
    <name evidence="4" type="ORF">ACG33_06765</name>
</gene>
<dbReference type="OrthoDB" id="9804759at2"/>
<evidence type="ECO:0000259" key="3">
    <source>
        <dbReference type="Pfam" id="PF03364"/>
    </source>
</evidence>
<protein>
    <recommendedName>
        <fullName evidence="3">Coenzyme Q-binding protein COQ10 START domain-containing protein</fullName>
    </recommendedName>
</protein>
<dbReference type="Proteomes" id="UP000070250">
    <property type="component" value="Chromosome"/>
</dbReference>
<reference evidence="4 5" key="1">
    <citation type="submission" date="2015-06" db="EMBL/GenBank/DDBJ databases">
        <title>A Comprehensive Approach to Explore the Metabolic and Phylogenetic Diversity of Bacterial Steroid Degradation in the Environment: Testosterone as an Example.</title>
        <authorList>
            <person name="Yang F.-C."/>
            <person name="Chen Y.-L."/>
            <person name="Yu C.-P."/>
            <person name="Tang S.-L."/>
            <person name="Wang P.-H."/>
            <person name="Ismail W."/>
            <person name="Wang C.-H."/>
            <person name="Yang C.-Y."/>
            <person name="Chiang Y.-R."/>
        </authorList>
    </citation>
    <scope>NUCLEOTIDE SEQUENCE [LARGE SCALE GENOMIC DNA]</scope>
    <source>
        <strain evidence="4 5">DSM 18526</strain>
    </source>
</reference>
<dbReference type="STRING" id="465721.ACG33_06765"/>
<organism evidence="4 5">
    <name type="scientific">Steroidobacter denitrificans</name>
    <dbReference type="NCBI Taxonomy" id="465721"/>
    <lineage>
        <taxon>Bacteria</taxon>
        <taxon>Pseudomonadati</taxon>
        <taxon>Pseudomonadota</taxon>
        <taxon>Gammaproteobacteria</taxon>
        <taxon>Steroidobacterales</taxon>
        <taxon>Steroidobacteraceae</taxon>
        <taxon>Steroidobacter</taxon>
    </lineage>
</organism>
<feature type="domain" description="Coenzyme Q-binding protein COQ10 START" evidence="3">
    <location>
        <begin position="10"/>
        <end position="134"/>
    </location>
</feature>
<dbReference type="PATRIC" id="fig|465721.4.peg.1442"/>
<evidence type="ECO:0000313" key="4">
    <source>
        <dbReference type="EMBL" id="AMN46804.1"/>
    </source>
</evidence>
<dbReference type="InterPro" id="IPR023393">
    <property type="entry name" value="START-like_dom_sf"/>
</dbReference>
<dbReference type="GO" id="GO:0045333">
    <property type="term" value="P:cellular respiration"/>
    <property type="evidence" value="ECO:0007669"/>
    <property type="project" value="InterPro"/>
</dbReference>
<comment type="similarity">
    <text evidence="1">Belongs to the ribosome association toxin RatA family.</text>
</comment>
<dbReference type="PANTHER" id="PTHR12901">
    <property type="entry name" value="SPERM PROTEIN HOMOLOG"/>
    <property type="match status" value="1"/>
</dbReference>
<dbReference type="PANTHER" id="PTHR12901:SF10">
    <property type="entry name" value="COENZYME Q-BINDING PROTEIN COQ10, MITOCHONDRIAL"/>
    <property type="match status" value="1"/>
</dbReference>
<dbReference type="KEGG" id="sdf:ACG33_06765"/>
<sequence length="145" mass="16717">MREVTKSALVPYTPAQMYALVADIERYPQFVPWLDGARELERTQDFVVGCLEMRRAGLRERFTTRNTLTPPHEISLALVEGPFRTLEGRWRFDAIGDRGTRVSLWIRFEFSNAMLSLLLSRSFEKNCGELVDAFVARARAVYGRN</sequence>
<dbReference type="InterPro" id="IPR005031">
    <property type="entry name" value="COQ10_START"/>
</dbReference>
<dbReference type="EMBL" id="CP011971">
    <property type="protein sequence ID" value="AMN46804.1"/>
    <property type="molecule type" value="Genomic_DNA"/>
</dbReference>
<dbReference type="AlphaFoldDB" id="A0A127F8Q2"/>
<dbReference type="InterPro" id="IPR044996">
    <property type="entry name" value="COQ10-like"/>
</dbReference>
<dbReference type="RefSeq" id="WP_066919804.1">
    <property type="nucleotide sequence ID" value="NZ_CP011971.1"/>
</dbReference>
<evidence type="ECO:0000313" key="5">
    <source>
        <dbReference type="Proteomes" id="UP000070250"/>
    </source>
</evidence>
<keyword evidence="2" id="KW-1277">Toxin-antitoxin system</keyword>
<accession>A0A127F8Q2</accession>
<evidence type="ECO:0000256" key="2">
    <source>
        <dbReference type="ARBA" id="ARBA00022649"/>
    </source>
</evidence>
<dbReference type="CDD" id="cd07813">
    <property type="entry name" value="COQ10p_like"/>
    <property type="match status" value="1"/>
</dbReference>
<dbReference type="Pfam" id="PF03364">
    <property type="entry name" value="Polyketide_cyc"/>
    <property type="match status" value="1"/>
</dbReference>
<dbReference type="Gene3D" id="3.30.530.20">
    <property type="match status" value="1"/>
</dbReference>
<dbReference type="SUPFAM" id="SSF55961">
    <property type="entry name" value="Bet v1-like"/>
    <property type="match status" value="1"/>
</dbReference>
<evidence type="ECO:0000256" key="1">
    <source>
        <dbReference type="ARBA" id="ARBA00008918"/>
    </source>
</evidence>